<keyword evidence="4 5" id="KW-0963">Cytoplasm</keyword>
<dbReference type="Pfam" id="PF21981">
    <property type="entry name" value="RecX_HTH3"/>
    <property type="match status" value="2"/>
</dbReference>
<evidence type="ECO:0000256" key="3">
    <source>
        <dbReference type="ARBA" id="ARBA00018111"/>
    </source>
</evidence>
<feature type="domain" description="RecX second three-helical" evidence="6">
    <location>
        <begin position="108"/>
        <end position="149"/>
    </location>
</feature>
<dbReference type="InterPro" id="IPR053924">
    <property type="entry name" value="RecX_HTH_2nd"/>
</dbReference>
<evidence type="ECO:0000259" key="8">
    <source>
        <dbReference type="Pfam" id="PF21982"/>
    </source>
</evidence>
<evidence type="ECO:0000313" key="10">
    <source>
        <dbReference type="Proteomes" id="UP001312865"/>
    </source>
</evidence>
<dbReference type="RefSeq" id="WP_336588003.1">
    <property type="nucleotide sequence ID" value="NZ_JBBAXC010000014.1"/>
</dbReference>
<keyword evidence="10" id="KW-1185">Reference proteome</keyword>
<dbReference type="Gene3D" id="1.10.10.10">
    <property type="entry name" value="Winged helix-like DNA-binding domain superfamily/Winged helix DNA-binding domain"/>
    <property type="match status" value="4"/>
</dbReference>
<comment type="subcellular location">
    <subcellularLocation>
        <location evidence="1 5">Cytoplasm</location>
    </subcellularLocation>
</comment>
<comment type="function">
    <text evidence="5">Modulates RecA activity.</text>
</comment>
<dbReference type="PANTHER" id="PTHR33602:SF1">
    <property type="entry name" value="REGULATORY PROTEIN RECX FAMILY PROTEIN"/>
    <property type="match status" value="1"/>
</dbReference>
<evidence type="ECO:0000256" key="4">
    <source>
        <dbReference type="ARBA" id="ARBA00022490"/>
    </source>
</evidence>
<organism evidence="9 10">
    <name type="scientific">Bacillus spongiae</name>
    <dbReference type="NCBI Taxonomy" id="2683610"/>
    <lineage>
        <taxon>Bacteria</taxon>
        <taxon>Bacillati</taxon>
        <taxon>Bacillota</taxon>
        <taxon>Bacilli</taxon>
        <taxon>Bacillales</taxon>
        <taxon>Bacillaceae</taxon>
        <taxon>Bacillus</taxon>
    </lineage>
</organism>
<evidence type="ECO:0000259" key="7">
    <source>
        <dbReference type="Pfam" id="PF21981"/>
    </source>
</evidence>
<dbReference type="HAMAP" id="MF_01114">
    <property type="entry name" value="RecX"/>
    <property type="match status" value="1"/>
</dbReference>
<protein>
    <recommendedName>
        <fullName evidence="3 5">Regulatory protein RecX</fullName>
    </recommendedName>
</protein>
<reference evidence="9 10" key="1">
    <citation type="journal article" date="2018" name="J. Microbiol.">
        <title>Bacillus spongiae sp. nov., isolated from sponge of Jeju Island.</title>
        <authorList>
            <person name="Lee G.E."/>
            <person name="Im W.T."/>
            <person name="Park J.S."/>
        </authorList>
    </citation>
    <scope>NUCLEOTIDE SEQUENCE [LARGE SCALE GENOMIC DNA]</scope>
    <source>
        <strain evidence="9 10">135PIL107-10</strain>
    </source>
</reference>
<dbReference type="InterPro" id="IPR053925">
    <property type="entry name" value="RecX_HTH_3rd"/>
</dbReference>
<sequence length="266" mass="30989">MRTITKITTQQKNQDRYNIFINGKYAFSVDENVLISFNLKKGLEIDELLLNEIQFEDDIQKAFHISLVYLSHRMRTEKEVVDHLSKKEIEEEVISETIHKLKHYAYLNDQEFATAFVNTQIATTDKGPKRVSQELSEKGVSPSIIAEVMSLFTKEAELDKAIVIAEKTMKKNSKLSPLQKKQKIDQTLLRKGYAPEISKAVHNQIKVEADEDENWDALYYQGVKAHKRYSTKYEGYEYVQRMKAALYRKGFSLEDIDRLLEQLKND</sequence>
<dbReference type="InterPro" id="IPR003783">
    <property type="entry name" value="Regulatory_RecX"/>
</dbReference>
<dbReference type="NCBIfam" id="NF010733">
    <property type="entry name" value="PRK14135.1"/>
    <property type="match status" value="1"/>
</dbReference>
<evidence type="ECO:0000256" key="2">
    <source>
        <dbReference type="ARBA" id="ARBA00009695"/>
    </source>
</evidence>
<comment type="similarity">
    <text evidence="2 5">Belongs to the RecX family.</text>
</comment>
<name>A0ABU8HGQ7_9BACI</name>
<dbReference type="Pfam" id="PF21982">
    <property type="entry name" value="RecX_HTH1"/>
    <property type="match status" value="1"/>
</dbReference>
<evidence type="ECO:0000256" key="5">
    <source>
        <dbReference type="HAMAP-Rule" id="MF_01114"/>
    </source>
</evidence>
<gene>
    <name evidence="5 9" type="primary">recX</name>
    <name evidence="9" type="ORF">WAK64_16015</name>
</gene>
<dbReference type="PANTHER" id="PTHR33602">
    <property type="entry name" value="REGULATORY PROTEIN RECX FAMILY PROTEIN"/>
    <property type="match status" value="1"/>
</dbReference>
<dbReference type="InterPro" id="IPR036388">
    <property type="entry name" value="WH-like_DNA-bd_sf"/>
</dbReference>
<evidence type="ECO:0000259" key="6">
    <source>
        <dbReference type="Pfam" id="PF02631"/>
    </source>
</evidence>
<dbReference type="EMBL" id="JBBAXC010000014">
    <property type="protein sequence ID" value="MEI5908553.1"/>
    <property type="molecule type" value="Genomic_DNA"/>
</dbReference>
<dbReference type="Proteomes" id="UP001312865">
    <property type="component" value="Unassembled WGS sequence"/>
</dbReference>
<accession>A0ABU8HGQ7</accession>
<feature type="domain" description="RecX third three-helical" evidence="7">
    <location>
        <begin position="211"/>
        <end position="260"/>
    </location>
</feature>
<feature type="domain" description="RecX third three-helical" evidence="7">
    <location>
        <begin position="155"/>
        <end position="200"/>
    </location>
</feature>
<evidence type="ECO:0000256" key="1">
    <source>
        <dbReference type="ARBA" id="ARBA00004496"/>
    </source>
</evidence>
<evidence type="ECO:0000313" key="9">
    <source>
        <dbReference type="EMBL" id="MEI5908553.1"/>
    </source>
</evidence>
<dbReference type="InterPro" id="IPR053926">
    <property type="entry name" value="RecX_HTH_1st"/>
</dbReference>
<comment type="caution">
    <text evidence="9">The sequence shown here is derived from an EMBL/GenBank/DDBJ whole genome shotgun (WGS) entry which is preliminary data.</text>
</comment>
<feature type="domain" description="RecX first three-helical" evidence="8">
    <location>
        <begin position="62"/>
        <end position="101"/>
    </location>
</feature>
<proteinExistence type="inferred from homology"/>
<dbReference type="Pfam" id="PF02631">
    <property type="entry name" value="RecX_HTH2"/>
    <property type="match status" value="1"/>
</dbReference>